<feature type="region of interest" description="Disordered" evidence="1">
    <location>
        <begin position="247"/>
        <end position="289"/>
    </location>
</feature>
<dbReference type="EMBL" id="KV006333">
    <property type="protein sequence ID" value="KZV33131.1"/>
    <property type="molecule type" value="Genomic_DNA"/>
</dbReference>
<gene>
    <name evidence="2" type="ORF">F511_18147</name>
</gene>
<feature type="compositionally biased region" description="Polar residues" evidence="1">
    <location>
        <begin position="51"/>
        <end position="60"/>
    </location>
</feature>
<protein>
    <submittedName>
        <fullName evidence="2">Endo-1,3(4)-beta-glucanase 1-like</fullName>
    </submittedName>
</protein>
<organism evidence="2 3">
    <name type="scientific">Dorcoceras hygrometricum</name>
    <dbReference type="NCBI Taxonomy" id="472368"/>
    <lineage>
        <taxon>Eukaryota</taxon>
        <taxon>Viridiplantae</taxon>
        <taxon>Streptophyta</taxon>
        <taxon>Embryophyta</taxon>
        <taxon>Tracheophyta</taxon>
        <taxon>Spermatophyta</taxon>
        <taxon>Magnoliopsida</taxon>
        <taxon>eudicotyledons</taxon>
        <taxon>Gunneridae</taxon>
        <taxon>Pentapetalae</taxon>
        <taxon>asterids</taxon>
        <taxon>lamiids</taxon>
        <taxon>Lamiales</taxon>
        <taxon>Gesneriaceae</taxon>
        <taxon>Didymocarpoideae</taxon>
        <taxon>Trichosporeae</taxon>
        <taxon>Loxocarpinae</taxon>
        <taxon>Dorcoceras</taxon>
    </lineage>
</organism>
<name>A0A2Z7BMF7_9LAMI</name>
<sequence>MNSLTRTPEEDDLLERSTKKTKTIMEESRDTEHMVVEGYDAEASLEPRGHQSVTNTGQRNSFKETLLGRKSLDSQSEPPDLTESDSEDDVEEDLEEERCSISSRATFAFPRVPHNIALDVEEPAHPPLVGARVPLNEGVMPLVGEAQGSNEPRDREPEAHLYLVHIEGVEARRRAMSPLVGMGENYLKFTHGSGSQGSPAWRRGDAPSIDAVVLLTGLSEGEDIIYKQIELTKGEIGKTLRQLGSEKRFGQSNGAFEDERLTTGDTPDTPLNHLGTRGPSAALSTSPTSSKARALKRRTWSSGAFPEVWPPTRELPEHLRYREELIAWGSGLSSGYLPRTPIRRAEESFLGTFPEITEYLIRPRFPSSLYCSRFLSRALPDLSIGGASPDTLPAPSDECFVVAAFRRTLQFPTPNVPEVLDLVIALD</sequence>
<feature type="compositionally biased region" description="Basic and acidic residues" evidence="1">
    <location>
        <begin position="14"/>
        <end position="35"/>
    </location>
</feature>
<feature type="region of interest" description="Disordered" evidence="1">
    <location>
        <begin position="1"/>
        <end position="101"/>
    </location>
</feature>
<proteinExistence type="predicted"/>
<feature type="compositionally biased region" description="Acidic residues" evidence="1">
    <location>
        <begin position="80"/>
        <end position="96"/>
    </location>
</feature>
<evidence type="ECO:0000313" key="2">
    <source>
        <dbReference type="EMBL" id="KZV33131.1"/>
    </source>
</evidence>
<keyword evidence="3" id="KW-1185">Reference proteome</keyword>
<dbReference type="Proteomes" id="UP000250235">
    <property type="component" value="Unassembled WGS sequence"/>
</dbReference>
<accession>A0A2Z7BMF7</accession>
<evidence type="ECO:0000256" key="1">
    <source>
        <dbReference type="SAM" id="MobiDB-lite"/>
    </source>
</evidence>
<reference evidence="2 3" key="1">
    <citation type="journal article" date="2015" name="Proc. Natl. Acad. Sci. U.S.A.">
        <title>The resurrection genome of Boea hygrometrica: A blueprint for survival of dehydration.</title>
        <authorList>
            <person name="Xiao L."/>
            <person name="Yang G."/>
            <person name="Zhang L."/>
            <person name="Yang X."/>
            <person name="Zhao S."/>
            <person name="Ji Z."/>
            <person name="Zhou Q."/>
            <person name="Hu M."/>
            <person name="Wang Y."/>
            <person name="Chen M."/>
            <person name="Xu Y."/>
            <person name="Jin H."/>
            <person name="Xiao X."/>
            <person name="Hu G."/>
            <person name="Bao F."/>
            <person name="Hu Y."/>
            <person name="Wan P."/>
            <person name="Li L."/>
            <person name="Deng X."/>
            <person name="Kuang T."/>
            <person name="Xiang C."/>
            <person name="Zhu J.K."/>
            <person name="Oliver M.J."/>
            <person name="He Y."/>
        </authorList>
    </citation>
    <scope>NUCLEOTIDE SEQUENCE [LARGE SCALE GENOMIC DNA]</scope>
    <source>
        <strain evidence="3">cv. XS01</strain>
    </source>
</reference>
<feature type="compositionally biased region" description="Low complexity" evidence="1">
    <location>
        <begin position="279"/>
        <end position="289"/>
    </location>
</feature>
<dbReference type="AlphaFoldDB" id="A0A2Z7BMF7"/>
<evidence type="ECO:0000313" key="3">
    <source>
        <dbReference type="Proteomes" id="UP000250235"/>
    </source>
</evidence>